<dbReference type="RefSeq" id="WP_206939478.1">
    <property type="nucleotide sequence ID" value="NZ_JAFLNF010000003.1"/>
</dbReference>
<evidence type="ECO:0000259" key="2">
    <source>
        <dbReference type="PROSITE" id="PS50883"/>
    </source>
</evidence>
<organism evidence="4 5">
    <name type="scientific">Roseibium limicola</name>
    <dbReference type="NCBI Taxonomy" id="2816037"/>
    <lineage>
        <taxon>Bacteria</taxon>
        <taxon>Pseudomonadati</taxon>
        <taxon>Pseudomonadota</taxon>
        <taxon>Alphaproteobacteria</taxon>
        <taxon>Hyphomicrobiales</taxon>
        <taxon>Stappiaceae</taxon>
        <taxon>Roseibium</taxon>
    </lineage>
</organism>
<dbReference type="GO" id="GO:0071111">
    <property type="term" value="F:cyclic-guanylate-specific phosphodiesterase activity"/>
    <property type="evidence" value="ECO:0007669"/>
    <property type="project" value="InterPro"/>
</dbReference>
<keyword evidence="1" id="KW-1133">Transmembrane helix</keyword>
<dbReference type="InterPro" id="IPR001633">
    <property type="entry name" value="EAL_dom"/>
</dbReference>
<dbReference type="SMART" id="SM00267">
    <property type="entry name" value="GGDEF"/>
    <property type="match status" value="1"/>
</dbReference>
<feature type="domain" description="GGDEF" evidence="3">
    <location>
        <begin position="247"/>
        <end position="381"/>
    </location>
</feature>
<keyword evidence="5" id="KW-1185">Reference proteome</keyword>
<keyword evidence="1" id="KW-0812">Transmembrane</keyword>
<dbReference type="PANTHER" id="PTHR33121:SF70">
    <property type="entry name" value="SIGNALING PROTEIN YKOW"/>
    <property type="match status" value="1"/>
</dbReference>
<evidence type="ECO:0000259" key="3">
    <source>
        <dbReference type="PROSITE" id="PS50887"/>
    </source>
</evidence>
<dbReference type="InterPro" id="IPR035919">
    <property type="entry name" value="EAL_sf"/>
</dbReference>
<keyword evidence="1" id="KW-0472">Membrane</keyword>
<protein>
    <submittedName>
        <fullName evidence="4">Bifunctional diguanylate cyclase/phosphodiesterase</fullName>
    </submittedName>
</protein>
<dbReference type="CDD" id="cd01948">
    <property type="entry name" value="EAL"/>
    <property type="match status" value="1"/>
</dbReference>
<proteinExistence type="predicted"/>
<sequence length="654" mass="72655">MVKMASGATSLRRFLPRSPHVFGVAFLIAGSLTAIFAIRSLEHLKPPETDYGQHLGRHMRYTFAEVAAIDSMLGALEVSENKQNALDLIQKTADRFYVRLENLSGLKTGPLSNPAGPINLTANALMEQLDKIVVAGVPLNPGALNEAKTLSHSLLQETGDFTRQVELDVDRMLRHRRKLASAVSFEVAFSIFLLLILAMLTFGLFLYNRRIVRKLQISNGQDSLTDLSNRRGFTDWIGQKVLDEPDTQFAFLLFDVDRFKAINDNFGHFTGDRILKHTAAHLRLFFGVEGHVARWGGDEFVAVVRLRSEGTAALEHKLIKLISRPPELPMDGGGTMPVGLSCGVSLWPQDAETVDEAVSRADAALLEAKRNGRGRFAFYHDDLSEKQRRQDAIRSDLKRAIADGEFFLVYQPQFCVRSNKIVCAEALIRWRSSRTGTIIRPDEFIAVAEESQHIWSIDTFVLNTACRAAAHWVNMPNGLDRIAINLSPHSFQRVGLGAHVEAILRRWNMPANKLELEITEGVLLSESPQLNENLAALKALGIRLALDDFGTGYSNVAYLARLRPDLLKIDRSFLREPNDHMRKSIIQGVSRISSSIGATTLVEGVETQADLDFVRESGCSLVQGYLLAYPMPEDELQALLVKTNQPDAALPATP</sequence>
<dbReference type="InterPro" id="IPR000160">
    <property type="entry name" value="GGDEF_dom"/>
</dbReference>
<accession>A0A939EMD9</accession>
<feature type="transmembrane region" description="Helical" evidence="1">
    <location>
        <begin position="179"/>
        <end position="207"/>
    </location>
</feature>
<evidence type="ECO:0000313" key="5">
    <source>
        <dbReference type="Proteomes" id="UP000664779"/>
    </source>
</evidence>
<gene>
    <name evidence="4" type="ORF">J0X15_07725</name>
</gene>
<dbReference type="SMART" id="SM00052">
    <property type="entry name" value="EAL"/>
    <property type="match status" value="1"/>
</dbReference>
<dbReference type="SUPFAM" id="SSF141868">
    <property type="entry name" value="EAL domain-like"/>
    <property type="match status" value="1"/>
</dbReference>
<dbReference type="SUPFAM" id="SSF55073">
    <property type="entry name" value="Nucleotide cyclase"/>
    <property type="match status" value="1"/>
</dbReference>
<reference evidence="4" key="1">
    <citation type="submission" date="2021-03" db="EMBL/GenBank/DDBJ databases">
        <title>Roseibium sp. CAU 1637 isolated from Incheon.</title>
        <authorList>
            <person name="Kim W."/>
        </authorList>
    </citation>
    <scope>NUCLEOTIDE SEQUENCE</scope>
    <source>
        <strain evidence="4">CAU 1637</strain>
    </source>
</reference>
<evidence type="ECO:0000313" key="4">
    <source>
        <dbReference type="EMBL" id="MBO0345103.1"/>
    </source>
</evidence>
<evidence type="ECO:0000256" key="1">
    <source>
        <dbReference type="SAM" id="Phobius"/>
    </source>
</evidence>
<dbReference type="PROSITE" id="PS50883">
    <property type="entry name" value="EAL"/>
    <property type="match status" value="1"/>
</dbReference>
<dbReference type="AlphaFoldDB" id="A0A939EMD9"/>
<dbReference type="InterPro" id="IPR029787">
    <property type="entry name" value="Nucleotide_cyclase"/>
</dbReference>
<dbReference type="Pfam" id="PF00563">
    <property type="entry name" value="EAL"/>
    <property type="match status" value="1"/>
</dbReference>
<dbReference type="InterPro" id="IPR050706">
    <property type="entry name" value="Cyclic-di-GMP_PDE-like"/>
</dbReference>
<dbReference type="Proteomes" id="UP000664779">
    <property type="component" value="Unassembled WGS sequence"/>
</dbReference>
<dbReference type="NCBIfam" id="TIGR00254">
    <property type="entry name" value="GGDEF"/>
    <property type="match status" value="1"/>
</dbReference>
<dbReference type="PROSITE" id="PS50887">
    <property type="entry name" value="GGDEF"/>
    <property type="match status" value="1"/>
</dbReference>
<dbReference type="EMBL" id="JAFLNF010000003">
    <property type="protein sequence ID" value="MBO0345103.1"/>
    <property type="molecule type" value="Genomic_DNA"/>
</dbReference>
<dbReference type="InterPro" id="IPR043128">
    <property type="entry name" value="Rev_trsase/Diguanyl_cyclase"/>
</dbReference>
<feature type="transmembrane region" description="Helical" evidence="1">
    <location>
        <begin position="20"/>
        <end position="38"/>
    </location>
</feature>
<dbReference type="Pfam" id="PF00990">
    <property type="entry name" value="GGDEF"/>
    <property type="match status" value="1"/>
</dbReference>
<comment type="caution">
    <text evidence="4">The sequence shown here is derived from an EMBL/GenBank/DDBJ whole genome shotgun (WGS) entry which is preliminary data.</text>
</comment>
<dbReference type="PANTHER" id="PTHR33121">
    <property type="entry name" value="CYCLIC DI-GMP PHOSPHODIESTERASE PDEF"/>
    <property type="match status" value="1"/>
</dbReference>
<dbReference type="Gene3D" id="3.30.70.270">
    <property type="match status" value="1"/>
</dbReference>
<name>A0A939EMD9_9HYPH</name>
<dbReference type="CDD" id="cd01949">
    <property type="entry name" value="GGDEF"/>
    <property type="match status" value="1"/>
</dbReference>
<feature type="domain" description="EAL" evidence="2">
    <location>
        <begin position="390"/>
        <end position="644"/>
    </location>
</feature>
<dbReference type="Gene3D" id="3.20.20.450">
    <property type="entry name" value="EAL domain"/>
    <property type="match status" value="1"/>
</dbReference>